<evidence type="ECO:0000313" key="7">
    <source>
        <dbReference type="Proteomes" id="UP000242450"/>
    </source>
</evidence>
<keyword evidence="3 5" id="KW-1133">Transmembrane helix</keyword>
<evidence type="ECO:0000256" key="1">
    <source>
        <dbReference type="ARBA" id="ARBA00004141"/>
    </source>
</evidence>
<dbReference type="AlphaFoldDB" id="A0A212DFT2"/>
<evidence type="ECO:0000256" key="3">
    <source>
        <dbReference type="ARBA" id="ARBA00022989"/>
    </source>
</evidence>
<comment type="caution">
    <text evidence="6">The sequence shown here is derived from an EMBL/GenBank/DDBJ whole genome shotgun (WGS) entry which is preliminary data.</text>
</comment>
<name>A0A212DFT2_CEREH</name>
<keyword evidence="4 5" id="KW-0472">Membrane</keyword>
<dbReference type="InterPro" id="IPR007237">
    <property type="entry name" value="CD20-like"/>
</dbReference>
<evidence type="ECO:0000313" key="6">
    <source>
        <dbReference type="EMBL" id="OWK17103.1"/>
    </source>
</evidence>
<comment type="subcellular location">
    <subcellularLocation>
        <location evidence="1">Membrane</location>
        <topology evidence="1">Multi-pass membrane protein</topology>
    </subcellularLocation>
</comment>
<feature type="transmembrane region" description="Helical" evidence="5">
    <location>
        <begin position="20"/>
        <end position="42"/>
    </location>
</feature>
<sequence length="126" mass="13978">IVCIYDRLDLSNDDDSLFSQAVQIILTLFHYALGALSASLFFEEDIKNTGEIPVLLPLGYIVWSSPFFLISGSMAVSAQKKPTRYKLAGGMLLQYLLFSSVTELIVVSIIVSWIVQALHHPASKEE</sequence>
<keyword evidence="7" id="KW-1185">Reference proteome</keyword>
<evidence type="ECO:0000256" key="2">
    <source>
        <dbReference type="ARBA" id="ARBA00022692"/>
    </source>
</evidence>
<feature type="transmembrane region" description="Helical" evidence="5">
    <location>
        <begin position="54"/>
        <end position="75"/>
    </location>
</feature>
<dbReference type="GO" id="GO:0016020">
    <property type="term" value="C:membrane"/>
    <property type="evidence" value="ECO:0007669"/>
    <property type="project" value="UniProtKB-SubCell"/>
</dbReference>
<proteinExistence type="predicted"/>
<gene>
    <name evidence="6" type="ORF">Celaphus_00013464</name>
</gene>
<evidence type="ECO:0000256" key="4">
    <source>
        <dbReference type="ARBA" id="ARBA00023136"/>
    </source>
</evidence>
<dbReference type="EMBL" id="MKHE01000002">
    <property type="protein sequence ID" value="OWK17103.1"/>
    <property type="molecule type" value="Genomic_DNA"/>
</dbReference>
<feature type="non-terminal residue" evidence="6">
    <location>
        <position position="1"/>
    </location>
</feature>
<organism evidence="6 7">
    <name type="scientific">Cervus elaphus hippelaphus</name>
    <name type="common">European red deer</name>
    <dbReference type="NCBI Taxonomy" id="46360"/>
    <lineage>
        <taxon>Eukaryota</taxon>
        <taxon>Metazoa</taxon>
        <taxon>Chordata</taxon>
        <taxon>Craniata</taxon>
        <taxon>Vertebrata</taxon>
        <taxon>Euteleostomi</taxon>
        <taxon>Mammalia</taxon>
        <taxon>Eutheria</taxon>
        <taxon>Laurasiatheria</taxon>
        <taxon>Artiodactyla</taxon>
        <taxon>Ruminantia</taxon>
        <taxon>Pecora</taxon>
        <taxon>Cervidae</taxon>
        <taxon>Cervinae</taxon>
        <taxon>Cervus</taxon>
    </lineage>
</organism>
<dbReference type="Proteomes" id="UP000242450">
    <property type="component" value="Chromosome 2"/>
</dbReference>
<feature type="transmembrane region" description="Helical" evidence="5">
    <location>
        <begin position="95"/>
        <end position="115"/>
    </location>
</feature>
<dbReference type="OrthoDB" id="10071849at2759"/>
<keyword evidence="2 5" id="KW-0812">Transmembrane</keyword>
<dbReference type="Pfam" id="PF04103">
    <property type="entry name" value="CD20"/>
    <property type="match status" value="1"/>
</dbReference>
<reference evidence="6 7" key="1">
    <citation type="journal article" date="2018" name="Mol. Genet. Genomics">
        <title>The red deer Cervus elaphus genome CerEla1.0: sequencing, annotating, genes, and chromosomes.</title>
        <authorList>
            <person name="Bana N.A."/>
            <person name="Nyiri A."/>
            <person name="Nagy J."/>
            <person name="Frank K."/>
            <person name="Nagy T."/>
            <person name="Steger V."/>
            <person name="Schiller M."/>
            <person name="Lakatos P."/>
            <person name="Sugar L."/>
            <person name="Horn P."/>
            <person name="Barta E."/>
            <person name="Orosz L."/>
        </authorList>
    </citation>
    <scope>NUCLEOTIDE SEQUENCE [LARGE SCALE GENOMIC DNA]</scope>
    <source>
        <strain evidence="6">Hungarian</strain>
    </source>
</reference>
<accession>A0A212DFT2</accession>
<feature type="non-terminal residue" evidence="6">
    <location>
        <position position="126"/>
    </location>
</feature>
<evidence type="ECO:0000256" key="5">
    <source>
        <dbReference type="SAM" id="Phobius"/>
    </source>
</evidence>
<protein>
    <submittedName>
        <fullName evidence="6">Uncharacterized protein</fullName>
    </submittedName>
</protein>